<dbReference type="GO" id="GO:0016020">
    <property type="term" value="C:membrane"/>
    <property type="evidence" value="ECO:0007669"/>
    <property type="project" value="InterPro"/>
</dbReference>
<gene>
    <name evidence="3" type="ORF">VSP0166_LOCUS12761</name>
</gene>
<dbReference type="GO" id="GO:0003924">
    <property type="term" value="F:GTPase activity"/>
    <property type="evidence" value="ECO:0007669"/>
    <property type="project" value="InterPro"/>
</dbReference>
<dbReference type="AlphaFoldDB" id="A0A7S4II12"/>
<dbReference type="Pfam" id="PF00071">
    <property type="entry name" value="Ras"/>
    <property type="match status" value="1"/>
</dbReference>
<dbReference type="FunFam" id="3.40.50.300:FF:001423">
    <property type="entry name" value="Ras family GTPase"/>
    <property type="match status" value="1"/>
</dbReference>
<protein>
    <submittedName>
        <fullName evidence="3">Uncharacterized protein</fullName>
    </submittedName>
</protein>
<reference evidence="3" key="1">
    <citation type="submission" date="2021-01" db="EMBL/GenBank/DDBJ databases">
        <authorList>
            <person name="Corre E."/>
            <person name="Pelletier E."/>
            <person name="Niang G."/>
            <person name="Scheremetjew M."/>
            <person name="Finn R."/>
            <person name="Kale V."/>
            <person name="Holt S."/>
            <person name="Cochrane G."/>
            <person name="Meng A."/>
            <person name="Brown T."/>
            <person name="Cohen L."/>
        </authorList>
    </citation>
    <scope>NUCLEOTIDE SEQUENCE</scope>
    <source>
        <strain evidence="3">DIVA3 518/3/11/1/6</strain>
    </source>
</reference>
<proteinExistence type="predicted"/>
<dbReference type="EMBL" id="HBKP01017992">
    <property type="protein sequence ID" value="CAE2230029.1"/>
    <property type="molecule type" value="Transcribed_RNA"/>
</dbReference>
<dbReference type="InterPro" id="IPR027417">
    <property type="entry name" value="P-loop_NTPase"/>
</dbReference>
<dbReference type="SUPFAM" id="SSF52540">
    <property type="entry name" value="P-loop containing nucleoside triphosphate hydrolases"/>
    <property type="match status" value="1"/>
</dbReference>
<dbReference type="InterPro" id="IPR020849">
    <property type="entry name" value="Small_GTPase_Ras-type"/>
</dbReference>
<dbReference type="SMART" id="SM00175">
    <property type="entry name" value="RAB"/>
    <property type="match status" value="1"/>
</dbReference>
<keyword evidence="1" id="KW-0547">Nucleotide-binding</keyword>
<dbReference type="InterPro" id="IPR001806">
    <property type="entry name" value="Small_GTPase"/>
</dbReference>
<sequence length="210" mass="23974">MRCFSHMLQTKIDKSRYCITVLGDGGSGKTAVTIMFTSNHFVEYYDPTIESNYKRQIVVDDQAVILEILDTAGQDEFTAMQSQWISFGNAFVLLYDITKRASFDRTKNFHHKINMVKDCDVRNQPPIVLLGNKVDLEDQREVSTEEGEELAKELKATFFETSALANTNISEAFIELTRQIRVYYRLNVLVPENGEKAETKKAKKGLCILL</sequence>
<dbReference type="SMART" id="SM00176">
    <property type="entry name" value="RAN"/>
    <property type="match status" value="1"/>
</dbReference>
<evidence type="ECO:0000256" key="2">
    <source>
        <dbReference type="ARBA" id="ARBA00023134"/>
    </source>
</evidence>
<dbReference type="PROSITE" id="PS51419">
    <property type="entry name" value="RAB"/>
    <property type="match status" value="1"/>
</dbReference>
<evidence type="ECO:0000256" key="1">
    <source>
        <dbReference type="ARBA" id="ARBA00022741"/>
    </source>
</evidence>
<dbReference type="GO" id="GO:0005525">
    <property type="term" value="F:GTP binding"/>
    <property type="evidence" value="ECO:0007669"/>
    <property type="project" value="UniProtKB-KW"/>
</dbReference>
<dbReference type="SMART" id="SM00174">
    <property type="entry name" value="RHO"/>
    <property type="match status" value="1"/>
</dbReference>
<dbReference type="PRINTS" id="PR00449">
    <property type="entry name" value="RASTRNSFRMNG"/>
</dbReference>
<keyword evidence="2" id="KW-0342">GTP-binding</keyword>
<dbReference type="Gene3D" id="3.40.50.300">
    <property type="entry name" value="P-loop containing nucleotide triphosphate hydrolases"/>
    <property type="match status" value="1"/>
</dbReference>
<dbReference type="SMART" id="SM00173">
    <property type="entry name" value="RAS"/>
    <property type="match status" value="1"/>
</dbReference>
<name>A0A7S4II12_9EUKA</name>
<dbReference type="PANTHER" id="PTHR24070">
    <property type="entry name" value="RAS, DI-RAS, AND RHEB FAMILY MEMBERS OF SMALL GTPASE SUPERFAMILY"/>
    <property type="match status" value="1"/>
</dbReference>
<evidence type="ECO:0000313" key="3">
    <source>
        <dbReference type="EMBL" id="CAE2230029.1"/>
    </source>
</evidence>
<dbReference type="CDD" id="cd00876">
    <property type="entry name" value="Ras"/>
    <property type="match status" value="1"/>
</dbReference>
<dbReference type="NCBIfam" id="TIGR00231">
    <property type="entry name" value="small_GTP"/>
    <property type="match status" value="1"/>
</dbReference>
<dbReference type="PROSITE" id="PS51421">
    <property type="entry name" value="RAS"/>
    <property type="match status" value="1"/>
</dbReference>
<dbReference type="InterPro" id="IPR005225">
    <property type="entry name" value="Small_GTP-bd"/>
</dbReference>
<dbReference type="PROSITE" id="PS51420">
    <property type="entry name" value="RHO"/>
    <property type="match status" value="1"/>
</dbReference>
<dbReference type="GO" id="GO:0007165">
    <property type="term" value="P:signal transduction"/>
    <property type="evidence" value="ECO:0007669"/>
    <property type="project" value="InterPro"/>
</dbReference>
<organism evidence="3">
    <name type="scientific">Vannella robusta</name>
    <dbReference type="NCBI Taxonomy" id="1487602"/>
    <lineage>
        <taxon>Eukaryota</taxon>
        <taxon>Amoebozoa</taxon>
        <taxon>Discosea</taxon>
        <taxon>Flabellinia</taxon>
        <taxon>Vannellidae</taxon>
        <taxon>Vannella</taxon>
    </lineage>
</organism>
<accession>A0A7S4II12</accession>